<dbReference type="InParanoid" id="A0A3N4KMN8"/>
<protein>
    <submittedName>
        <fullName evidence="1">Uncharacterized protein</fullName>
    </submittedName>
</protein>
<accession>A0A3N4KMN8</accession>
<evidence type="ECO:0000313" key="1">
    <source>
        <dbReference type="EMBL" id="RPB11853.1"/>
    </source>
</evidence>
<keyword evidence="2" id="KW-1185">Reference proteome</keyword>
<dbReference type="EMBL" id="ML119133">
    <property type="protein sequence ID" value="RPB11853.1"/>
    <property type="molecule type" value="Genomic_DNA"/>
</dbReference>
<proteinExistence type="predicted"/>
<evidence type="ECO:0000313" key="2">
    <source>
        <dbReference type="Proteomes" id="UP000277580"/>
    </source>
</evidence>
<dbReference type="Proteomes" id="UP000277580">
    <property type="component" value="Unassembled WGS sequence"/>
</dbReference>
<gene>
    <name evidence="1" type="ORF">P167DRAFT_575043</name>
</gene>
<reference evidence="1 2" key="1">
    <citation type="journal article" date="2018" name="Nat. Ecol. Evol.">
        <title>Pezizomycetes genomes reveal the molecular basis of ectomycorrhizal truffle lifestyle.</title>
        <authorList>
            <person name="Murat C."/>
            <person name="Payen T."/>
            <person name="Noel B."/>
            <person name="Kuo A."/>
            <person name="Morin E."/>
            <person name="Chen J."/>
            <person name="Kohler A."/>
            <person name="Krizsan K."/>
            <person name="Balestrini R."/>
            <person name="Da Silva C."/>
            <person name="Montanini B."/>
            <person name="Hainaut M."/>
            <person name="Levati E."/>
            <person name="Barry K.W."/>
            <person name="Belfiori B."/>
            <person name="Cichocki N."/>
            <person name="Clum A."/>
            <person name="Dockter R.B."/>
            <person name="Fauchery L."/>
            <person name="Guy J."/>
            <person name="Iotti M."/>
            <person name="Le Tacon F."/>
            <person name="Lindquist E.A."/>
            <person name="Lipzen A."/>
            <person name="Malagnac F."/>
            <person name="Mello A."/>
            <person name="Molinier V."/>
            <person name="Miyauchi S."/>
            <person name="Poulain J."/>
            <person name="Riccioni C."/>
            <person name="Rubini A."/>
            <person name="Sitrit Y."/>
            <person name="Splivallo R."/>
            <person name="Traeger S."/>
            <person name="Wang M."/>
            <person name="Zifcakova L."/>
            <person name="Wipf D."/>
            <person name="Zambonelli A."/>
            <person name="Paolocci F."/>
            <person name="Nowrousian M."/>
            <person name="Ottonello S."/>
            <person name="Baldrian P."/>
            <person name="Spatafora J.W."/>
            <person name="Henrissat B."/>
            <person name="Nagy L.G."/>
            <person name="Aury J.M."/>
            <person name="Wincker P."/>
            <person name="Grigoriev I.V."/>
            <person name="Bonfante P."/>
            <person name="Martin F.M."/>
        </authorList>
    </citation>
    <scope>NUCLEOTIDE SEQUENCE [LARGE SCALE GENOMIC DNA]</scope>
    <source>
        <strain evidence="1 2">CCBAS932</strain>
    </source>
</reference>
<name>A0A3N4KMN8_9PEZI</name>
<dbReference type="AlphaFoldDB" id="A0A3N4KMN8"/>
<sequence length="81" mass="9056">MPVNRSWGLLNVKQRILKEEDEALAADITSWRAAKAHHKAQGDRAKVEHRKVDNLVVLLLLGVRAREIGEAAYITRTASEA</sequence>
<organism evidence="1 2">
    <name type="scientific">Morchella conica CCBAS932</name>
    <dbReference type="NCBI Taxonomy" id="1392247"/>
    <lineage>
        <taxon>Eukaryota</taxon>
        <taxon>Fungi</taxon>
        <taxon>Dikarya</taxon>
        <taxon>Ascomycota</taxon>
        <taxon>Pezizomycotina</taxon>
        <taxon>Pezizomycetes</taxon>
        <taxon>Pezizales</taxon>
        <taxon>Morchellaceae</taxon>
        <taxon>Morchella</taxon>
    </lineage>
</organism>